<keyword evidence="1" id="KW-0808">Transferase</keyword>
<reference evidence="1" key="1">
    <citation type="submission" date="2019-08" db="EMBL/GenBank/DDBJ databases">
        <title>Genome sequence of Clostridiales bacterium MT110.</title>
        <authorList>
            <person name="Cao J."/>
        </authorList>
    </citation>
    <scope>NUCLEOTIDE SEQUENCE</scope>
    <source>
        <strain evidence="1">MT110</strain>
    </source>
</reference>
<accession>A0ACD1AHR8</accession>
<name>A0ACD1AHR8_9FIRM</name>
<evidence type="ECO:0000313" key="1">
    <source>
        <dbReference type="EMBL" id="QOX65814.1"/>
    </source>
</evidence>
<dbReference type="EMBL" id="CP042469">
    <property type="protein sequence ID" value="QOX65814.1"/>
    <property type="molecule type" value="Genomic_DNA"/>
</dbReference>
<sequence>MKIVYMGTPEFAVPPLKSLCESGYQVELVVTQPDKARDRGKKVQFPPVKETALQYGVEVLQPEKIKGNEEFFNRIREIKPDLIIVAAYGKLLPLELLEIPELGCINIHASLLPKYRGAAPIHRCIIEGEKTTGITLMYMEEGLDTGDMIASRFVDVEDKNTAQLHEELSVMGAELLMDTLPNIMNGTAGRTKQDDSMASYAPMVFKQDGLIDFGKSPEEIERLIRGLNSWPVAHTLYLGETMKIWEAKALDEKSAEPCGTIRAVSNEGIKVSAGGRSLMITKLQMPGKRAMQVSEYLKGNKIEIGEVLG</sequence>
<keyword evidence="2" id="KW-1185">Reference proteome</keyword>
<protein>
    <submittedName>
        <fullName evidence="1">Methionyl-tRNA formyltransferase</fullName>
        <ecNumber evidence="1">2.1.2.9</ecNumber>
    </submittedName>
</protein>
<evidence type="ECO:0000313" key="2">
    <source>
        <dbReference type="Proteomes" id="UP000594014"/>
    </source>
</evidence>
<proteinExistence type="predicted"/>
<dbReference type="EC" id="2.1.2.9" evidence="1"/>
<organism evidence="1 2">
    <name type="scientific">Anoxybacterium hadale</name>
    <dbReference type="NCBI Taxonomy" id="3408580"/>
    <lineage>
        <taxon>Bacteria</taxon>
        <taxon>Bacillati</taxon>
        <taxon>Bacillota</taxon>
        <taxon>Clostridia</taxon>
        <taxon>Peptostreptococcales</taxon>
        <taxon>Anaerovoracaceae</taxon>
        <taxon>Anoxybacterium</taxon>
    </lineage>
</organism>
<gene>
    <name evidence="1" type="ORF">FRZ06_03510</name>
</gene>
<dbReference type="Proteomes" id="UP000594014">
    <property type="component" value="Chromosome"/>
</dbReference>